<evidence type="ECO:0000256" key="3">
    <source>
        <dbReference type="ARBA" id="ARBA00023163"/>
    </source>
</evidence>
<evidence type="ECO:0000256" key="2">
    <source>
        <dbReference type="ARBA" id="ARBA00023125"/>
    </source>
</evidence>
<dbReference type="InterPro" id="IPR011663">
    <property type="entry name" value="UTRA"/>
</dbReference>
<dbReference type="AlphaFoldDB" id="A0A9W6RM64"/>
<dbReference type="PANTHER" id="PTHR44846:SF17">
    <property type="entry name" value="GNTR-FAMILY TRANSCRIPTIONAL REGULATOR"/>
    <property type="match status" value="1"/>
</dbReference>
<dbReference type="SMART" id="SM00345">
    <property type="entry name" value="HTH_GNTR"/>
    <property type="match status" value="1"/>
</dbReference>
<dbReference type="InterPro" id="IPR036388">
    <property type="entry name" value="WH-like_DNA-bd_sf"/>
</dbReference>
<dbReference type="SMART" id="SM00866">
    <property type="entry name" value="UTRA"/>
    <property type="match status" value="1"/>
</dbReference>
<gene>
    <name evidence="5" type="ORF">Airi01_067330</name>
</gene>
<dbReference type="SUPFAM" id="SSF46785">
    <property type="entry name" value="Winged helix' DNA-binding domain"/>
    <property type="match status" value="1"/>
</dbReference>
<sequence>MAGSKWRTIADDLIKKIDSGEIPRGSQLPTELELQVEYDASRNTVRDAIKWLTQRQLVLAQPGRGTFVSRKITPFAVELSPRHGFGNGDDDEGGAYVASARVQNRRPSTSDPRVEIRKAAGLVARQLQLDEGTRVVTRYQQRFIDDDPWSLQTSFYPMAFVTRGAERLVDAADVEEGVVKYLQSSLGLTQAGYQDLIAARPPDQQESVFFGLPDNASVSLIELSRTVYATTGEPMRFTVTVYPADRNQLYYNIGEVPESRLEVPGPA</sequence>
<dbReference type="GO" id="GO:0003677">
    <property type="term" value="F:DNA binding"/>
    <property type="evidence" value="ECO:0007669"/>
    <property type="project" value="UniProtKB-KW"/>
</dbReference>
<evidence type="ECO:0000313" key="5">
    <source>
        <dbReference type="EMBL" id="GLY78466.1"/>
    </source>
</evidence>
<evidence type="ECO:0000256" key="1">
    <source>
        <dbReference type="ARBA" id="ARBA00023015"/>
    </source>
</evidence>
<keyword evidence="3" id="KW-0804">Transcription</keyword>
<dbReference type="Proteomes" id="UP001165135">
    <property type="component" value="Unassembled WGS sequence"/>
</dbReference>
<accession>A0A9W6RM64</accession>
<dbReference type="Pfam" id="PF00392">
    <property type="entry name" value="GntR"/>
    <property type="match status" value="1"/>
</dbReference>
<dbReference type="SUPFAM" id="SSF64288">
    <property type="entry name" value="Chorismate lyase-like"/>
    <property type="match status" value="1"/>
</dbReference>
<dbReference type="PANTHER" id="PTHR44846">
    <property type="entry name" value="MANNOSYL-D-GLYCERATE TRANSPORT/METABOLISM SYSTEM REPRESSOR MNGR-RELATED"/>
    <property type="match status" value="1"/>
</dbReference>
<reference evidence="5" key="1">
    <citation type="submission" date="2023-03" db="EMBL/GenBank/DDBJ databases">
        <title>Actinoallomurus iriomotensis NBRC 103681.</title>
        <authorList>
            <person name="Ichikawa N."/>
            <person name="Sato H."/>
            <person name="Tonouchi N."/>
        </authorList>
    </citation>
    <scope>NUCLEOTIDE SEQUENCE</scope>
    <source>
        <strain evidence="5">NBRC 103681</strain>
    </source>
</reference>
<comment type="caution">
    <text evidence="5">The sequence shown here is derived from an EMBL/GenBank/DDBJ whole genome shotgun (WGS) entry which is preliminary data.</text>
</comment>
<dbReference type="CDD" id="cd07377">
    <property type="entry name" value="WHTH_GntR"/>
    <property type="match status" value="1"/>
</dbReference>
<dbReference type="GO" id="GO:0045892">
    <property type="term" value="P:negative regulation of DNA-templated transcription"/>
    <property type="evidence" value="ECO:0007669"/>
    <property type="project" value="TreeGrafter"/>
</dbReference>
<dbReference type="InterPro" id="IPR036390">
    <property type="entry name" value="WH_DNA-bd_sf"/>
</dbReference>
<dbReference type="Gene3D" id="3.40.1410.10">
    <property type="entry name" value="Chorismate lyase-like"/>
    <property type="match status" value="1"/>
</dbReference>
<dbReference type="Gene3D" id="1.10.10.10">
    <property type="entry name" value="Winged helix-like DNA-binding domain superfamily/Winged helix DNA-binding domain"/>
    <property type="match status" value="1"/>
</dbReference>
<name>A0A9W6RM64_9ACTN</name>
<dbReference type="EMBL" id="BSTJ01000009">
    <property type="protein sequence ID" value="GLY78466.1"/>
    <property type="molecule type" value="Genomic_DNA"/>
</dbReference>
<organism evidence="5 6">
    <name type="scientific">Actinoallomurus iriomotensis</name>
    <dbReference type="NCBI Taxonomy" id="478107"/>
    <lineage>
        <taxon>Bacteria</taxon>
        <taxon>Bacillati</taxon>
        <taxon>Actinomycetota</taxon>
        <taxon>Actinomycetes</taxon>
        <taxon>Streptosporangiales</taxon>
        <taxon>Thermomonosporaceae</taxon>
        <taxon>Actinoallomurus</taxon>
    </lineage>
</organism>
<keyword evidence="2" id="KW-0238">DNA-binding</keyword>
<dbReference type="Pfam" id="PF07702">
    <property type="entry name" value="UTRA"/>
    <property type="match status" value="1"/>
</dbReference>
<dbReference type="InterPro" id="IPR050679">
    <property type="entry name" value="Bact_HTH_transcr_reg"/>
</dbReference>
<dbReference type="GO" id="GO:0003700">
    <property type="term" value="F:DNA-binding transcription factor activity"/>
    <property type="evidence" value="ECO:0007669"/>
    <property type="project" value="InterPro"/>
</dbReference>
<dbReference type="PROSITE" id="PS50949">
    <property type="entry name" value="HTH_GNTR"/>
    <property type="match status" value="1"/>
</dbReference>
<evidence type="ECO:0000259" key="4">
    <source>
        <dbReference type="PROSITE" id="PS50949"/>
    </source>
</evidence>
<dbReference type="InterPro" id="IPR000524">
    <property type="entry name" value="Tscrpt_reg_HTH_GntR"/>
</dbReference>
<protein>
    <submittedName>
        <fullName evidence="5">GntR family transcriptional regulator</fullName>
    </submittedName>
</protein>
<dbReference type="RefSeq" id="WP_285629313.1">
    <property type="nucleotide sequence ID" value="NZ_BSTJ01000009.1"/>
</dbReference>
<keyword evidence="1" id="KW-0805">Transcription regulation</keyword>
<proteinExistence type="predicted"/>
<evidence type="ECO:0000313" key="6">
    <source>
        <dbReference type="Proteomes" id="UP001165135"/>
    </source>
</evidence>
<dbReference type="InterPro" id="IPR028978">
    <property type="entry name" value="Chorismate_lyase_/UTRA_dom_sf"/>
</dbReference>
<feature type="domain" description="HTH gntR-type" evidence="4">
    <location>
        <begin position="3"/>
        <end position="71"/>
    </location>
</feature>